<dbReference type="Proteomes" id="UP000249688">
    <property type="component" value="Unassembled WGS sequence"/>
</dbReference>
<feature type="compositionally biased region" description="Acidic residues" evidence="1">
    <location>
        <begin position="117"/>
        <end position="138"/>
    </location>
</feature>
<dbReference type="OrthoDB" id="8060768at2"/>
<protein>
    <submittedName>
        <fullName evidence="2">Uncharacterized protein</fullName>
    </submittedName>
</protein>
<organism evidence="2 3">
    <name type="scientific">Humitalea rosea</name>
    <dbReference type="NCBI Taxonomy" id="990373"/>
    <lineage>
        <taxon>Bacteria</taxon>
        <taxon>Pseudomonadati</taxon>
        <taxon>Pseudomonadota</taxon>
        <taxon>Alphaproteobacteria</taxon>
        <taxon>Acetobacterales</taxon>
        <taxon>Roseomonadaceae</taxon>
        <taxon>Humitalea</taxon>
    </lineage>
</organism>
<sequence length="138" mass="14506">MSANFLTGDFAVTIKDLSGGNGAEAVETIRGFTTLAHANAFARRYVRDSVERCRSRGMSADEVLAAWFAFGEDAEVTGAEGAGWTSGAEIKAFAAASPTDPEDRAWRAIDPRRIAQEDDDDADDAPDGDGDGDGDGEA</sequence>
<dbReference type="RefSeq" id="WP_111399544.1">
    <property type="nucleotide sequence ID" value="NZ_QKYU01000021.1"/>
</dbReference>
<name>A0A2W7I553_9PROT</name>
<feature type="region of interest" description="Disordered" evidence="1">
    <location>
        <begin position="94"/>
        <end position="138"/>
    </location>
</feature>
<evidence type="ECO:0000313" key="3">
    <source>
        <dbReference type="Proteomes" id="UP000249688"/>
    </source>
</evidence>
<accession>A0A2W7I553</accession>
<proteinExistence type="predicted"/>
<gene>
    <name evidence="2" type="ORF">C8P66_12176</name>
</gene>
<evidence type="ECO:0000313" key="2">
    <source>
        <dbReference type="EMBL" id="PZW41368.1"/>
    </source>
</evidence>
<comment type="caution">
    <text evidence="2">The sequence shown here is derived from an EMBL/GenBank/DDBJ whole genome shotgun (WGS) entry which is preliminary data.</text>
</comment>
<feature type="compositionally biased region" description="Basic and acidic residues" evidence="1">
    <location>
        <begin position="101"/>
        <end position="116"/>
    </location>
</feature>
<keyword evidence="3" id="KW-1185">Reference proteome</keyword>
<reference evidence="2 3" key="1">
    <citation type="submission" date="2018-06" db="EMBL/GenBank/DDBJ databases">
        <title>Genomic Encyclopedia of Archaeal and Bacterial Type Strains, Phase II (KMG-II): from individual species to whole genera.</title>
        <authorList>
            <person name="Goeker M."/>
        </authorList>
    </citation>
    <scope>NUCLEOTIDE SEQUENCE [LARGE SCALE GENOMIC DNA]</scope>
    <source>
        <strain evidence="2 3">DSM 24525</strain>
    </source>
</reference>
<evidence type="ECO:0000256" key="1">
    <source>
        <dbReference type="SAM" id="MobiDB-lite"/>
    </source>
</evidence>
<dbReference type="EMBL" id="QKYU01000021">
    <property type="protein sequence ID" value="PZW41368.1"/>
    <property type="molecule type" value="Genomic_DNA"/>
</dbReference>
<dbReference type="AlphaFoldDB" id="A0A2W7I553"/>